<organism evidence="2 3">
    <name type="scientific">Alistipes finegoldii</name>
    <dbReference type="NCBI Taxonomy" id="214856"/>
    <lineage>
        <taxon>Bacteria</taxon>
        <taxon>Pseudomonadati</taxon>
        <taxon>Bacteroidota</taxon>
        <taxon>Bacteroidia</taxon>
        <taxon>Bacteroidales</taxon>
        <taxon>Rikenellaceae</taxon>
        <taxon>Alistipes</taxon>
    </lineage>
</organism>
<keyword evidence="1" id="KW-1133">Transmembrane helix</keyword>
<gene>
    <name evidence="2" type="ORF">CE91St16_17090</name>
</gene>
<name>A0AA37KMW6_9BACT</name>
<feature type="transmembrane region" description="Helical" evidence="1">
    <location>
        <begin position="6"/>
        <end position="27"/>
    </location>
</feature>
<dbReference type="Proteomes" id="UP001055105">
    <property type="component" value="Unassembled WGS sequence"/>
</dbReference>
<evidence type="ECO:0000256" key="1">
    <source>
        <dbReference type="SAM" id="Phobius"/>
    </source>
</evidence>
<dbReference type="EMBL" id="BQOL01000001">
    <property type="protein sequence ID" value="GKI18801.1"/>
    <property type="molecule type" value="Genomic_DNA"/>
</dbReference>
<dbReference type="AlphaFoldDB" id="A0AA37KMW6"/>
<comment type="caution">
    <text evidence="2">The sequence shown here is derived from an EMBL/GenBank/DDBJ whole genome shotgun (WGS) entry which is preliminary data.</text>
</comment>
<dbReference type="RefSeq" id="WP_244076440.1">
    <property type="nucleotide sequence ID" value="NZ_AP025581.1"/>
</dbReference>
<proteinExistence type="predicted"/>
<protein>
    <submittedName>
        <fullName evidence="2">Uncharacterized protein</fullName>
    </submittedName>
</protein>
<accession>A0AA37KMW6</accession>
<keyword evidence="1" id="KW-0812">Transmembrane</keyword>
<evidence type="ECO:0000313" key="2">
    <source>
        <dbReference type="EMBL" id="GKI18801.1"/>
    </source>
</evidence>
<sequence length="315" mass="36149">MTETLFMIYSAAAAAVTLWLLGGMAAGRLRRRRRRGRDAVLQRKYLHIVMLALFSGGEEVPRFPLLRRAGARRLLIETVGRLVAATYGLDPAPLRRIVVQYGLDGWLLRRIRFAQGYRRARYLMLLSRLPAGDGVGVEAARYMRSRNRYVRFYALMTQLAAEPATSLRRMAEYDYPFSACEVSEIMAMLRRGLLPIAYEPLVGSPNRNLRMVGLGIVRQFGIEEAERLLLAMVARERVPELGREALYTLCSMRCSLRRREVAGRIASMSRAERKALMRYMAREGYAPAVLRRLFGDRERPYYESLIHSYKRSLVC</sequence>
<reference evidence="2" key="1">
    <citation type="submission" date="2022-01" db="EMBL/GenBank/DDBJ databases">
        <title>Novel bile acid biosynthetic pathways are enriched in the microbiome of centenarians.</title>
        <authorList>
            <person name="Sato Y."/>
            <person name="Atarashi K."/>
            <person name="Plichta R.D."/>
            <person name="Arai Y."/>
            <person name="Sasajima S."/>
            <person name="Kearney M.S."/>
            <person name="Suda W."/>
            <person name="Takeshita K."/>
            <person name="Sasaki T."/>
            <person name="Okamoto S."/>
            <person name="Skelly N.A."/>
            <person name="Okamura Y."/>
            <person name="Vlamakis H."/>
            <person name="Li Y."/>
            <person name="Tanoue T."/>
            <person name="Takei H."/>
            <person name="Nittono H."/>
            <person name="Narushima S."/>
            <person name="Irie J."/>
            <person name="Itoh H."/>
            <person name="Moriya K."/>
            <person name="Sugiura Y."/>
            <person name="Suematsu M."/>
            <person name="Moritoki N."/>
            <person name="Shibata S."/>
            <person name="Littman R.D."/>
            <person name="Fischbach A.M."/>
            <person name="Uwamino Y."/>
            <person name="Inoue T."/>
            <person name="Honda A."/>
            <person name="Hattori M."/>
            <person name="Murai T."/>
            <person name="Xavier J.R."/>
            <person name="Hirose N."/>
            <person name="Honda K."/>
        </authorList>
    </citation>
    <scope>NUCLEOTIDE SEQUENCE</scope>
    <source>
        <strain evidence="2">CE91-St16</strain>
    </source>
</reference>
<evidence type="ECO:0000313" key="3">
    <source>
        <dbReference type="Proteomes" id="UP001055105"/>
    </source>
</evidence>
<keyword evidence="1" id="KW-0472">Membrane</keyword>